<dbReference type="OrthoDB" id="1435073at2759"/>
<feature type="region of interest" description="Disordered" evidence="1">
    <location>
        <begin position="176"/>
        <end position="216"/>
    </location>
</feature>
<evidence type="ECO:0000313" key="3">
    <source>
        <dbReference type="EMBL" id="GFQ05639.1"/>
    </source>
</evidence>
<comment type="caution">
    <text evidence="3">The sequence shown here is derived from an EMBL/GenBank/DDBJ whole genome shotgun (WGS) entry which is preliminary data.</text>
</comment>
<feature type="region of interest" description="Disordered" evidence="1">
    <location>
        <begin position="1"/>
        <end position="82"/>
    </location>
</feature>
<evidence type="ECO:0000313" key="4">
    <source>
        <dbReference type="Proteomes" id="UP000653305"/>
    </source>
</evidence>
<gene>
    <name evidence="3" type="ORF">PHJA_002708000</name>
</gene>
<feature type="compositionally biased region" description="Basic and acidic residues" evidence="1">
    <location>
        <begin position="178"/>
        <end position="208"/>
    </location>
</feature>
<protein>
    <recommendedName>
        <fullName evidence="2">Brf1 TBP-binding domain-containing protein</fullName>
    </recommendedName>
</protein>
<dbReference type="Gene3D" id="1.20.5.650">
    <property type="entry name" value="Single helix bin"/>
    <property type="match status" value="1"/>
</dbReference>
<dbReference type="AlphaFoldDB" id="A0A830D735"/>
<feature type="compositionally biased region" description="Basic and acidic residues" evidence="1">
    <location>
        <begin position="68"/>
        <end position="78"/>
    </location>
</feature>
<evidence type="ECO:0000259" key="2">
    <source>
        <dbReference type="Pfam" id="PF07741"/>
    </source>
</evidence>
<dbReference type="InterPro" id="IPR011665">
    <property type="entry name" value="BRF1_TBP-bd_dom"/>
</dbReference>
<feature type="region of interest" description="Disordered" evidence="1">
    <location>
        <begin position="116"/>
        <end position="138"/>
    </location>
</feature>
<feature type="compositionally biased region" description="Basic and acidic residues" evidence="1">
    <location>
        <begin position="116"/>
        <end position="127"/>
    </location>
</feature>
<organism evidence="3 4">
    <name type="scientific">Phtheirospermum japonicum</name>
    <dbReference type="NCBI Taxonomy" id="374723"/>
    <lineage>
        <taxon>Eukaryota</taxon>
        <taxon>Viridiplantae</taxon>
        <taxon>Streptophyta</taxon>
        <taxon>Embryophyta</taxon>
        <taxon>Tracheophyta</taxon>
        <taxon>Spermatophyta</taxon>
        <taxon>Magnoliopsida</taxon>
        <taxon>eudicotyledons</taxon>
        <taxon>Gunneridae</taxon>
        <taxon>Pentapetalae</taxon>
        <taxon>asterids</taxon>
        <taxon>lamiids</taxon>
        <taxon>Lamiales</taxon>
        <taxon>Orobanchaceae</taxon>
        <taxon>Orobanchaceae incertae sedis</taxon>
        <taxon>Phtheirospermum</taxon>
    </lineage>
</organism>
<proteinExistence type="predicted"/>
<name>A0A830D735_9LAMI</name>
<feature type="domain" description="Brf1 TBP-binding" evidence="2">
    <location>
        <begin position="82"/>
        <end position="155"/>
    </location>
</feature>
<dbReference type="EMBL" id="BMAC01001101">
    <property type="protein sequence ID" value="GFQ05639.1"/>
    <property type="molecule type" value="Genomic_DNA"/>
</dbReference>
<reference evidence="3" key="1">
    <citation type="submission" date="2020-07" db="EMBL/GenBank/DDBJ databases">
        <title>Ethylene signaling mediates host invasion by parasitic plants.</title>
        <authorList>
            <person name="Yoshida S."/>
        </authorList>
    </citation>
    <scope>NUCLEOTIDE SEQUENCE</scope>
    <source>
        <strain evidence="3">Okayama</strain>
    </source>
</reference>
<keyword evidence="4" id="KW-1185">Reference proteome</keyword>
<accession>A0A830D735</accession>
<dbReference type="Proteomes" id="UP000653305">
    <property type="component" value="Unassembled WGS sequence"/>
</dbReference>
<evidence type="ECO:0000256" key="1">
    <source>
        <dbReference type="SAM" id="MobiDB-lite"/>
    </source>
</evidence>
<dbReference type="Pfam" id="PF07741">
    <property type="entry name" value="BRF1"/>
    <property type="match status" value="1"/>
</dbReference>
<sequence length="237" mass="26755">MAVTQISDANSKEQEEEAIGPSSIEGADNAGPSELTRLRKTGGDPNRCSDKGPNGNQGTNRGRVKTYKLSEKRKKDNQDSLSDIDDSEVVGYLITKEAINYKRILWEAMNRNYTEAKKQKRTTETKKGAPVKKAAKTTEKVELRKPSSKINYDALKLIDDELDQGSETVQVVGADSSYAHRTEDSPYENISRHGSDDDCYNEDQHDISYGEDNETIDYRDGGYEYEDEHYNDEIFDF</sequence>